<evidence type="ECO:0000256" key="2">
    <source>
        <dbReference type="ARBA" id="ARBA00009430"/>
    </source>
</evidence>
<accession>A0A1Y5I4G5</accession>
<dbReference type="PANTHER" id="PTHR14440">
    <property type="entry name" value="DNA-DIRECTED RNA POLYMERASE I SUBUNIT RPA49"/>
    <property type="match status" value="1"/>
</dbReference>
<evidence type="ECO:0000313" key="7">
    <source>
        <dbReference type="EMBL" id="OUS42983.1"/>
    </source>
</evidence>
<dbReference type="GO" id="GO:0006351">
    <property type="term" value="P:DNA-templated transcription"/>
    <property type="evidence" value="ECO:0007669"/>
    <property type="project" value="InterPro"/>
</dbReference>
<dbReference type="GO" id="GO:0003677">
    <property type="term" value="F:DNA binding"/>
    <property type="evidence" value="ECO:0007669"/>
    <property type="project" value="InterPro"/>
</dbReference>
<name>A0A1Y5I4G5_OSTTA</name>
<dbReference type="Pfam" id="PF06870">
    <property type="entry name" value="RNA_pol_I_A49"/>
    <property type="match status" value="1"/>
</dbReference>
<dbReference type="GO" id="GO:0000428">
    <property type="term" value="C:DNA-directed RNA polymerase complex"/>
    <property type="evidence" value="ECO:0007669"/>
    <property type="project" value="UniProtKB-KW"/>
</dbReference>
<dbReference type="InterPro" id="IPR009668">
    <property type="entry name" value="RNA_pol-assoc_fac_A49-like"/>
</dbReference>
<evidence type="ECO:0000256" key="6">
    <source>
        <dbReference type="SAM" id="MobiDB-lite"/>
    </source>
</evidence>
<sequence length="506" mass="56592">MATESALESWRKRGVERVRLRLSTERAKKARGSESASESEVDSDDDAGAYDGPYVLRCLATQGARLEENVDFHVWRPRRGLDAEEMRARHKDVVGESVARGVKREDMFRENNLIVRGRGEGVDYVGKNFTHDLTGIGRAYERESGSDTMTTMLGRLRKTSESGTYDLELIPIAGGRVIDMDVRLHQHNYTKHSKAELADLSDPAVRAAINAKQLEAFASDKRKRLVNRMNAARKLDVSAIASPVQMEMHIADGAANVKTRAELVSEAGKTRNIPPHEATATEPSLAYPIESMPCYELFHKLRSKDLLAAVESGDVASDEQYEPLTKVLAARLVGGSKAELIKRAQLVLYADALCKMLGRDRIKEARAKEQEDGQKPVVPPEHPFLFTKSENVDPLLQGALIRSFMEEDMSSDVRQFIMAKHRKDLVILNVVLIALRVNNWSITFEEVRPHLKLDSKQMTAYVRQLGCKSVRGGKDPLWNLDLKGRALETVLPEIRARAKARAKKST</sequence>
<protein>
    <submittedName>
        <fullName evidence="7">A49-like RNA polymerase I associated factor-domain-containing protein</fullName>
    </submittedName>
</protein>
<dbReference type="GO" id="GO:0005730">
    <property type="term" value="C:nucleolus"/>
    <property type="evidence" value="ECO:0007669"/>
    <property type="project" value="UniProtKB-SubCell"/>
</dbReference>
<proteinExistence type="inferred from homology"/>
<dbReference type="Proteomes" id="UP000195557">
    <property type="component" value="Unassembled WGS sequence"/>
</dbReference>
<keyword evidence="3" id="KW-0240">DNA-directed RNA polymerase</keyword>
<comment type="subcellular location">
    <subcellularLocation>
        <location evidence="1">Nucleus</location>
        <location evidence="1">Nucleolus</location>
    </subcellularLocation>
</comment>
<evidence type="ECO:0000256" key="5">
    <source>
        <dbReference type="ARBA" id="ARBA00023242"/>
    </source>
</evidence>
<feature type="compositionally biased region" description="Acidic residues" evidence="6">
    <location>
        <begin position="37"/>
        <end position="47"/>
    </location>
</feature>
<keyword evidence="4" id="KW-0804">Transcription</keyword>
<evidence type="ECO:0000256" key="3">
    <source>
        <dbReference type="ARBA" id="ARBA00022478"/>
    </source>
</evidence>
<reference evidence="7" key="1">
    <citation type="submission" date="2017-04" db="EMBL/GenBank/DDBJ databases">
        <title>Population genomics of picophytoplankton unveils novel chromosome hypervariability.</title>
        <authorList>
            <consortium name="DOE Joint Genome Institute"/>
            <person name="Blanc-Mathieu R."/>
            <person name="Krasovec M."/>
            <person name="Hebrard M."/>
            <person name="Yau S."/>
            <person name="Desgranges E."/>
            <person name="Martin J."/>
            <person name="Schackwitz W."/>
            <person name="Kuo A."/>
            <person name="Salin G."/>
            <person name="Donnadieu C."/>
            <person name="Desdevises Y."/>
            <person name="Sanchez-Ferandin S."/>
            <person name="Moreau H."/>
            <person name="Rivals E."/>
            <person name="Grigoriev I.V."/>
            <person name="Grimsley N."/>
            <person name="Eyre-Walker A."/>
            <person name="Piganeau G."/>
        </authorList>
    </citation>
    <scope>NUCLEOTIDE SEQUENCE [LARGE SCALE GENOMIC DNA]</scope>
    <source>
        <strain evidence="7">RCC 1115</strain>
    </source>
</reference>
<evidence type="ECO:0000256" key="4">
    <source>
        <dbReference type="ARBA" id="ARBA00023163"/>
    </source>
</evidence>
<evidence type="ECO:0000256" key="1">
    <source>
        <dbReference type="ARBA" id="ARBA00004604"/>
    </source>
</evidence>
<feature type="region of interest" description="Disordered" evidence="6">
    <location>
        <begin position="23"/>
        <end position="47"/>
    </location>
</feature>
<dbReference type="EMBL" id="KZ155835">
    <property type="protein sequence ID" value="OUS42983.1"/>
    <property type="molecule type" value="Genomic_DNA"/>
</dbReference>
<comment type="similarity">
    <text evidence="2">Belongs to the eukaryotic RPA49/POLR1E RNA polymerase subunit family.</text>
</comment>
<dbReference type="eggNOG" id="KOG4183">
    <property type="taxonomic scope" value="Eukaryota"/>
</dbReference>
<dbReference type="AlphaFoldDB" id="A0A1Y5I4G5"/>
<gene>
    <name evidence="7" type="ORF">BE221DRAFT_81625</name>
</gene>
<keyword evidence="5" id="KW-0539">Nucleus</keyword>
<organism evidence="7">
    <name type="scientific">Ostreococcus tauri</name>
    <name type="common">Marine green alga</name>
    <dbReference type="NCBI Taxonomy" id="70448"/>
    <lineage>
        <taxon>Eukaryota</taxon>
        <taxon>Viridiplantae</taxon>
        <taxon>Chlorophyta</taxon>
        <taxon>Mamiellophyceae</taxon>
        <taxon>Mamiellales</taxon>
        <taxon>Bathycoccaceae</taxon>
        <taxon>Ostreococcus</taxon>
    </lineage>
</organism>